<dbReference type="GO" id="GO:0046873">
    <property type="term" value="F:metal ion transmembrane transporter activity"/>
    <property type="evidence" value="ECO:0007669"/>
    <property type="project" value="InterPro"/>
</dbReference>
<evidence type="ECO:0000313" key="7">
    <source>
        <dbReference type="EMBL" id="KAF2497556.1"/>
    </source>
</evidence>
<keyword evidence="4 6" id="KW-0472">Membrane</keyword>
<dbReference type="InterPro" id="IPR003689">
    <property type="entry name" value="ZIP"/>
</dbReference>
<dbReference type="GO" id="GO:0016020">
    <property type="term" value="C:membrane"/>
    <property type="evidence" value="ECO:0007669"/>
    <property type="project" value="UniProtKB-SubCell"/>
</dbReference>
<evidence type="ECO:0000256" key="1">
    <source>
        <dbReference type="ARBA" id="ARBA00004141"/>
    </source>
</evidence>
<feature type="compositionally biased region" description="Low complexity" evidence="5">
    <location>
        <begin position="746"/>
        <end position="757"/>
    </location>
</feature>
<dbReference type="InterPro" id="IPR021047">
    <property type="entry name" value="Mannosyltransferase_CMT1"/>
</dbReference>
<feature type="compositionally biased region" description="Basic and acidic residues" evidence="5">
    <location>
        <begin position="591"/>
        <end position="606"/>
    </location>
</feature>
<dbReference type="PANTHER" id="PTHR34144:SF8">
    <property type="entry name" value="GLYCOSYLTRANSFERASE FAMILY 69 PROTEIN"/>
    <property type="match status" value="1"/>
</dbReference>
<keyword evidence="3 6" id="KW-1133">Transmembrane helix</keyword>
<organism evidence="7 8">
    <name type="scientific">Lophium mytilinum</name>
    <dbReference type="NCBI Taxonomy" id="390894"/>
    <lineage>
        <taxon>Eukaryota</taxon>
        <taxon>Fungi</taxon>
        <taxon>Dikarya</taxon>
        <taxon>Ascomycota</taxon>
        <taxon>Pezizomycotina</taxon>
        <taxon>Dothideomycetes</taxon>
        <taxon>Pleosporomycetidae</taxon>
        <taxon>Mytilinidiales</taxon>
        <taxon>Mytilinidiaceae</taxon>
        <taxon>Lophium</taxon>
    </lineage>
</organism>
<dbReference type="Pfam" id="PF02535">
    <property type="entry name" value="Zip"/>
    <property type="match status" value="1"/>
</dbReference>
<feature type="transmembrane region" description="Helical" evidence="6">
    <location>
        <begin position="505"/>
        <end position="523"/>
    </location>
</feature>
<sequence>MASFLRRSSANYELLPRTSSDTGDRHEIEESAYTHRTPPAILSFLRPRRHRGSLFRYTKWALIVLPYFLAALVLFVAAFLPSYTHRPKHYNELRARAEASSEPGRANINQEKVFIAASVYDNDGMLAGGAWGDALIGLVDLLGPENVYLSVYENDPDPGSRKALENFEKRVTCNSSIVAEHLELDSIPRVTLPSGEKRVKRIAFLAEVRNRALRPLETAGITFDKLFFINDVVFDPIEAAQLLFSTKVDSNGRTQYGAACAVDFINPFKFYDRFATRDLDGYSMGIPFFPWVTDAGSAGSRRDLIANKDAVRVRSCWGGMTAFEARWFQTASITSALSISESPPPTSPLRFRFEKDIFWDSSECCLINADLQHRRSGLNVTEDTGIYMNPFVRVAYDSNTLSWLALTRRPERLYSLIHNILSHMVGMPLFNPRRTEQPGEQATDKVWQYDNPDAVFSGNSTVEGFKGAYHDVERLASPASVICIDVIVRQFPGQKNFKIQNSNNFLSCSLSLSFGVMIFSSLYSMLPSAKQYLNRSGLSPKAAAWITIGCFLAGVVGIQLISRLIHRYIPHETVDCDHAHDEEEGEEIQECDEHQKSPKWMRDPGFRKQHHSYIGSESAVSTDLDSEHVNGEHSHVGNGTHHSDTDHRRPSLQQMVSGLVTGSKRLCDEDGQCFGYSDPCGQDCFKIVQSRGGTRAHPHLARPAGLRTMSTPHTSTLTGERQPLLQSVHEGAPLNTAATADHSHSTHISQTSSIGSTLSPTNPSPPFLHTHPSTSTLSTQSSSSSTHKPPHTHPSHHHHVPTNAFLSIGLQTSIAIALHKLPEGFITYATNHANPSLGAAVFLALFIHNLTEGFTLALPMYLAIGSRWKAMFWSSLLGGASQPLGAGVAALWIRFSGRSGDGDDARVYGCMFAVTAGIMASVAVQLLSESLDLTHSKNACFVFAFVGMAVLGVSSALTA</sequence>
<feature type="transmembrane region" description="Helical" evidence="6">
    <location>
        <begin position="905"/>
        <end position="927"/>
    </location>
</feature>
<dbReference type="Proteomes" id="UP000799750">
    <property type="component" value="Unassembled WGS sequence"/>
</dbReference>
<evidence type="ECO:0000256" key="4">
    <source>
        <dbReference type="ARBA" id="ARBA00023136"/>
    </source>
</evidence>
<feature type="compositionally biased region" description="Basic residues" evidence="5">
    <location>
        <begin position="788"/>
        <end position="800"/>
    </location>
</feature>
<protein>
    <recommendedName>
        <fullName evidence="9">Glycosyltransferase family 69 protein</fullName>
    </recommendedName>
</protein>
<gene>
    <name evidence="7" type="ORF">BU16DRAFT_571351</name>
</gene>
<dbReference type="OrthoDB" id="262547at2759"/>
<feature type="transmembrane region" description="Helical" evidence="6">
    <location>
        <begin position="543"/>
        <end position="561"/>
    </location>
</feature>
<feature type="transmembrane region" description="Helical" evidence="6">
    <location>
        <begin position="839"/>
        <end position="864"/>
    </location>
</feature>
<evidence type="ECO:0000256" key="2">
    <source>
        <dbReference type="ARBA" id="ARBA00022692"/>
    </source>
</evidence>
<evidence type="ECO:0008006" key="9">
    <source>
        <dbReference type="Google" id="ProtNLM"/>
    </source>
</evidence>
<feature type="transmembrane region" description="Helical" evidence="6">
    <location>
        <begin position="871"/>
        <end position="893"/>
    </location>
</feature>
<evidence type="ECO:0000256" key="6">
    <source>
        <dbReference type="SAM" id="Phobius"/>
    </source>
</evidence>
<reference evidence="7" key="1">
    <citation type="journal article" date="2020" name="Stud. Mycol.">
        <title>101 Dothideomycetes genomes: a test case for predicting lifestyles and emergence of pathogens.</title>
        <authorList>
            <person name="Haridas S."/>
            <person name="Albert R."/>
            <person name="Binder M."/>
            <person name="Bloem J."/>
            <person name="Labutti K."/>
            <person name="Salamov A."/>
            <person name="Andreopoulos B."/>
            <person name="Baker S."/>
            <person name="Barry K."/>
            <person name="Bills G."/>
            <person name="Bluhm B."/>
            <person name="Cannon C."/>
            <person name="Castanera R."/>
            <person name="Culley D."/>
            <person name="Daum C."/>
            <person name="Ezra D."/>
            <person name="Gonzalez J."/>
            <person name="Henrissat B."/>
            <person name="Kuo A."/>
            <person name="Liang C."/>
            <person name="Lipzen A."/>
            <person name="Lutzoni F."/>
            <person name="Magnuson J."/>
            <person name="Mondo S."/>
            <person name="Nolan M."/>
            <person name="Ohm R."/>
            <person name="Pangilinan J."/>
            <person name="Park H.-J."/>
            <person name="Ramirez L."/>
            <person name="Alfaro M."/>
            <person name="Sun H."/>
            <person name="Tritt A."/>
            <person name="Yoshinaga Y."/>
            <person name="Zwiers L.-H."/>
            <person name="Turgeon B."/>
            <person name="Goodwin S."/>
            <person name="Spatafora J."/>
            <person name="Crous P."/>
            <person name="Grigoriev I."/>
        </authorList>
    </citation>
    <scope>NUCLEOTIDE SEQUENCE</scope>
    <source>
        <strain evidence="7">CBS 269.34</strain>
    </source>
</reference>
<feature type="compositionally biased region" description="Basic and acidic residues" evidence="5">
    <location>
        <begin position="625"/>
        <end position="649"/>
    </location>
</feature>
<accession>A0A6A6QZ51</accession>
<evidence type="ECO:0000313" key="8">
    <source>
        <dbReference type="Proteomes" id="UP000799750"/>
    </source>
</evidence>
<feature type="region of interest" description="Disordered" evidence="5">
    <location>
        <begin position="580"/>
        <end position="649"/>
    </location>
</feature>
<proteinExistence type="predicted"/>
<comment type="subcellular location">
    <subcellularLocation>
        <location evidence="1">Membrane</location>
        <topology evidence="1">Multi-pass membrane protein</topology>
    </subcellularLocation>
</comment>
<dbReference type="PANTHER" id="PTHR34144">
    <property type="entry name" value="CHROMOSOME 8, WHOLE GENOME SHOTGUN SEQUENCE"/>
    <property type="match status" value="1"/>
</dbReference>
<evidence type="ECO:0000256" key="5">
    <source>
        <dbReference type="SAM" id="MobiDB-lite"/>
    </source>
</evidence>
<evidence type="ECO:0000256" key="3">
    <source>
        <dbReference type="ARBA" id="ARBA00022989"/>
    </source>
</evidence>
<feature type="region of interest" description="Disordered" evidence="5">
    <location>
        <begin position="737"/>
        <end position="800"/>
    </location>
</feature>
<keyword evidence="2 6" id="KW-0812">Transmembrane</keyword>
<dbReference type="Pfam" id="PF11735">
    <property type="entry name" value="CAP59_mtransfer"/>
    <property type="match status" value="1"/>
</dbReference>
<feature type="compositionally biased region" description="Low complexity" evidence="5">
    <location>
        <begin position="769"/>
        <end position="787"/>
    </location>
</feature>
<dbReference type="EMBL" id="MU004186">
    <property type="protein sequence ID" value="KAF2497556.1"/>
    <property type="molecule type" value="Genomic_DNA"/>
</dbReference>
<feature type="transmembrane region" description="Helical" evidence="6">
    <location>
        <begin position="939"/>
        <end position="957"/>
    </location>
</feature>
<dbReference type="AlphaFoldDB" id="A0A6A6QZ51"/>
<name>A0A6A6QZ51_9PEZI</name>
<keyword evidence="8" id="KW-1185">Reference proteome</keyword>
<feature type="transmembrane region" description="Helical" evidence="6">
    <location>
        <begin position="60"/>
        <end position="80"/>
    </location>
</feature>